<evidence type="ECO:0000313" key="3">
    <source>
        <dbReference type="Proteomes" id="UP000176253"/>
    </source>
</evidence>
<keyword evidence="1" id="KW-1133">Transmembrane helix</keyword>
<accession>A0A1F6A292</accession>
<dbReference type="InterPro" id="IPR012902">
    <property type="entry name" value="N_methyl_site"/>
</dbReference>
<evidence type="ECO:0008006" key="4">
    <source>
        <dbReference type="Google" id="ProtNLM"/>
    </source>
</evidence>
<dbReference type="NCBIfam" id="TIGR02532">
    <property type="entry name" value="IV_pilin_GFxxxE"/>
    <property type="match status" value="1"/>
</dbReference>
<sequence>MKKQRGFTLIELLVYLGLFSLLIIVITDILVTTLDIQLSSSAYNSVTADGRYIYSRFIYDINRAQSVALPQNLGDISNNLQFTADGNSYSYTLNNGNLVLTDSDGSHQLNSYDSSISNLNFQRIGNSEGKHTFRINFTITGKTVLRGNTEVKNFQTTAGIR</sequence>
<keyword evidence="1" id="KW-0812">Transmembrane</keyword>
<organism evidence="2 3">
    <name type="scientific">Candidatus Gottesmanbacteria bacterium RIFCSPHIGHO2_02_FULL_39_14</name>
    <dbReference type="NCBI Taxonomy" id="1798383"/>
    <lineage>
        <taxon>Bacteria</taxon>
        <taxon>Candidatus Gottesmaniibacteriota</taxon>
    </lineage>
</organism>
<dbReference type="STRING" id="1798383.A3D78_02155"/>
<dbReference type="Pfam" id="PF07963">
    <property type="entry name" value="N_methyl"/>
    <property type="match status" value="1"/>
</dbReference>
<proteinExistence type="predicted"/>
<dbReference type="EMBL" id="MFJM01000014">
    <property type="protein sequence ID" value="OGG18795.1"/>
    <property type="molecule type" value="Genomic_DNA"/>
</dbReference>
<keyword evidence="1" id="KW-0472">Membrane</keyword>
<dbReference type="Proteomes" id="UP000176253">
    <property type="component" value="Unassembled WGS sequence"/>
</dbReference>
<gene>
    <name evidence="2" type="ORF">A3D78_02155</name>
</gene>
<reference evidence="2 3" key="1">
    <citation type="journal article" date="2016" name="Nat. Commun.">
        <title>Thousands of microbial genomes shed light on interconnected biogeochemical processes in an aquifer system.</title>
        <authorList>
            <person name="Anantharaman K."/>
            <person name="Brown C.T."/>
            <person name="Hug L.A."/>
            <person name="Sharon I."/>
            <person name="Castelle C.J."/>
            <person name="Probst A.J."/>
            <person name="Thomas B.C."/>
            <person name="Singh A."/>
            <person name="Wilkins M.J."/>
            <person name="Karaoz U."/>
            <person name="Brodie E.L."/>
            <person name="Williams K.H."/>
            <person name="Hubbard S.S."/>
            <person name="Banfield J.F."/>
        </authorList>
    </citation>
    <scope>NUCLEOTIDE SEQUENCE [LARGE SCALE GENOMIC DNA]</scope>
</reference>
<evidence type="ECO:0000256" key="1">
    <source>
        <dbReference type="SAM" id="Phobius"/>
    </source>
</evidence>
<evidence type="ECO:0000313" key="2">
    <source>
        <dbReference type="EMBL" id="OGG18795.1"/>
    </source>
</evidence>
<feature type="transmembrane region" description="Helical" evidence="1">
    <location>
        <begin position="12"/>
        <end position="31"/>
    </location>
</feature>
<protein>
    <recommendedName>
        <fullName evidence="4">Prepilin-type N-terminal cleavage/methylation domain-containing protein</fullName>
    </recommendedName>
</protein>
<comment type="caution">
    <text evidence="2">The sequence shown here is derived from an EMBL/GenBank/DDBJ whole genome shotgun (WGS) entry which is preliminary data.</text>
</comment>
<dbReference type="AlphaFoldDB" id="A0A1F6A292"/>
<name>A0A1F6A292_9BACT</name>